<dbReference type="EMBL" id="JBHRYJ010000001">
    <property type="protein sequence ID" value="MFC3674458.1"/>
    <property type="molecule type" value="Genomic_DNA"/>
</dbReference>
<evidence type="ECO:0000313" key="1">
    <source>
        <dbReference type="EMBL" id="MFC3674458.1"/>
    </source>
</evidence>
<dbReference type="RefSeq" id="WP_379721469.1">
    <property type="nucleotide sequence ID" value="NZ_JBHRYJ010000001.1"/>
</dbReference>
<gene>
    <name evidence="1" type="ORF">ACFOOQ_02820</name>
</gene>
<comment type="caution">
    <text evidence="1">The sequence shown here is derived from an EMBL/GenBank/DDBJ whole genome shotgun (WGS) entry which is preliminary data.</text>
</comment>
<proteinExistence type="predicted"/>
<keyword evidence="2" id="KW-1185">Reference proteome</keyword>
<accession>A0ABV7VE49</accession>
<reference evidence="2" key="1">
    <citation type="journal article" date="2019" name="Int. J. Syst. Evol. Microbiol.">
        <title>The Global Catalogue of Microorganisms (GCM) 10K type strain sequencing project: providing services to taxonomists for standard genome sequencing and annotation.</title>
        <authorList>
            <consortium name="The Broad Institute Genomics Platform"/>
            <consortium name="The Broad Institute Genome Sequencing Center for Infectious Disease"/>
            <person name="Wu L."/>
            <person name="Ma J."/>
        </authorList>
    </citation>
    <scope>NUCLEOTIDE SEQUENCE [LARGE SCALE GENOMIC DNA]</scope>
    <source>
        <strain evidence="2">KCTC 42182</strain>
    </source>
</reference>
<dbReference type="Proteomes" id="UP001595711">
    <property type="component" value="Unassembled WGS sequence"/>
</dbReference>
<sequence length="64" mass="6798">MIAARVEICQLFNVPGHDAGFKEPSLQDILDDPMVQLLMARDGVKAADLRSICARGIASTSAVA</sequence>
<name>A0ABV7VE49_9PROT</name>
<organism evidence="1 2">
    <name type="scientific">Ferrovibrio xuzhouensis</name>
    <dbReference type="NCBI Taxonomy" id="1576914"/>
    <lineage>
        <taxon>Bacteria</taxon>
        <taxon>Pseudomonadati</taxon>
        <taxon>Pseudomonadota</taxon>
        <taxon>Alphaproteobacteria</taxon>
        <taxon>Rhodospirillales</taxon>
        <taxon>Rhodospirillaceae</taxon>
        <taxon>Ferrovibrio</taxon>
    </lineage>
</organism>
<evidence type="ECO:0000313" key="2">
    <source>
        <dbReference type="Proteomes" id="UP001595711"/>
    </source>
</evidence>
<protein>
    <submittedName>
        <fullName evidence="1">Uncharacterized protein</fullName>
    </submittedName>
</protein>